<dbReference type="InterPro" id="IPR025662">
    <property type="entry name" value="Sigma_54_int_dom_ATP-bd_1"/>
</dbReference>
<dbReference type="VEuPathDB" id="FungiDB:CLUG_04451"/>
<dbReference type="PANTHER" id="PTHR47981">
    <property type="entry name" value="RAB FAMILY"/>
    <property type="match status" value="1"/>
</dbReference>
<dbReference type="PANTHER" id="PTHR47981:SF20">
    <property type="entry name" value="RAS-RELATED PROTEIN RAB-7A"/>
    <property type="match status" value="1"/>
</dbReference>
<evidence type="ECO:0000313" key="6">
    <source>
        <dbReference type="EMBL" id="EEQ40323.1"/>
    </source>
</evidence>
<dbReference type="InterPro" id="IPR001806">
    <property type="entry name" value="Small_GTPase"/>
</dbReference>
<dbReference type="CDD" id="cd00154">
    <property type="entry name" value="Rab"/>
    <property type="match status" value="1"/>
</dbReference>
<dbReference type="InterPro" id="IPR027417">
    <property type="entry name" value="P-loop_NTPase"/>
</dbReference>
<evidence type="ECO:0000256" key="5">
    <source>
        <dbReference type="ARBA" id="ARBA00023289"/>
    </source>
</evidence>
<proteinExistence type="inferred from homology"/>
<keyword evidence="4" id="KW-0342">GTP-binding</keyword>
<dbReference type="GO" id="GO:0032889">
    <property type="term" value="P:regulation of vacuole fusion, non-autophagic"/>
    <property type="evidence" value="ECO:0007669"/>
    <property type="project" value="TreeGrafter"/>
</dbReference>
<sequence length="268" mass="29620">MILVTSALAQTTLQLSKKPCLFRYSAHMAQSAPNSDSAPSNIKVVILGDSGVGKTCLRSQFVHHVFTNAYKATIGGDYLTTTIEIEDKSRPLSSTEGMDGSRIAPTTKVNLQIWDTAGQERFNSISKAFYRGADVAVFVYDITNYESLLSIRDWFARFLEHCHVEKPGVVIVGNKSDKGSERCIDHEEVPDILCRNSTTVIGHYVENWESDSLEVSCKQLALVEEVFRRVAELGLSLASRDINNKSIVEFDGIDFAESARSPVSRCAC</sequence>
<protein>
    <submittedName>
        <fullName evidence="6">Uncharacterized protein</fullName>
    </submittedName>
</protein>
<comment type="similarity">
    <text evidence="1">Belongs to the small GTPase superfamily. Rab family.</text>
</comment>
<evidence type="ECO:0000256" key="1">
    <source>
        <dbReference type="ARBA" id="ARBA00006270"/>
    </source>
</evidence>
<dbReference type="AlphaFoldDB" id="C4Y8C3"/>
<dbReference type="Pfam" id="PF00071">
    <property type="entry name" value="Ras"/>
    <property type="match status" value="1"/>
</dbReference>
<dbReference type="Proteomes" id="UP000007703">
    <property type="component" value="Unassembled WGS sequence"/>
</dbReference>
<evidence type="ECO:0000256" key="2">
    <source>
        <dbReference type="ARBA" id="ARBA00022481"/>
    </source>
</evidence>
<dbReference type="KEGG" id="clu:CLUG_04451"/>
<dbReference type="GeneID" id="8495913"/>
<dbReference type="SMART" id="SM00175">
    <property type="entry name" value="RAB"/>
    <property type="match status" value="1"/>
</dbReference>
<organism evidence="6 7">
    <name type="scientific">Clavispora lusitaniae (strain ATCC 42720)</name>
    <name type="common">Yeast</name>
    <name type="synonym">Candida lusitaniae</name>
    <dbReference type="NCBI Taxonomy" id="306902"/>
    <lineage>
        <taxon>Eukaryota</taxon>
        <taxon>Fungi</taxon>
        <taxon>Dikarya</taxon>
        <taxon>Ascomycota</taxon>
        <taxon>Saccharomycotina</taxon>
        <taxon>Pichiomycetes</taxon>
        <taxon>Metschnikowiaceae</taxon>
        <taxon>Clavispora</taxon>
    </lineage>
</organism>
<dbReference type="GO" id="GO:0005770">
    <property type="term" value="C:late endosome"/>
    <property type="evidence" value="ECO:0007669"/>
    <property type="project" value="TreeGrafter"/>
</dbReference>
<dbReference type="HOGENOM" id="CLU_041217_10_0_1"/>
<dbReference type="SUPFAM" id="SSF52540">
    <property type="entry name" value="P-loop containing nucleoside triphosphate hydrolases"/>
    <property type="match status" value="1"/>
</dbReference>
<dbReference type="NCBIfam" id="TIGR00231">
    <property type="entry name" value="small_GTP"/>
    <property type="match status" value="1"/>
</dbReference>
<evidence type="ECO:0000313" key="7">
    <source>
        <dbReference type="Proteomes" id="UP000007703"/>
    </source>
</evidence>
<dbReference type="SMART" id="SM00174">
    <property type="entry name" value="RHO"/>
    <property type="match status" value="1"/>
</dbReference>
<dbReference type="SMART" id="SM00173">
    <property type="entry name" value="RAS"/>
    <property type="match status" value="1"/>
</dbReference>
<evidence type="ECO:0000256" key="4">
    <source>
        <dbReference type="ARBA" id="ARBA00023134"/>
    </source>
</evidence>
<reference evidence="6 7" key="1">
    <citation type="journal article" date="2009" name="Nature">
        <title>Evolution of pathogenicity and sexual reproduction in eight Candida genomes.</title>
        <authorList>
            <person name="Butler G."/>
            <person name="Rasmussen M.D."/>
            <person name="Lin M.F."/>
            <person name="Santos M.A."/>
            <person name="Sakthikumar S."/>
            <person name="Munro C.A."/>
            <person name="Rheinbay E."/>
            <person name="Grabherr M."/>
            <person name="Forche A."/>
            <person name="Reedy J.L."/>
            <person name="Agrafioti I."/>
            <person name="Arnaud M.B."/>
            <person name="Bates S."/>
            <person name="Brown A.J."/>
            <person name="Brunke S."/>
            <person name="Costanzo M.C."/>
            <person name="Fitzpatrick D.A."/>
            <person name="de Groot P.W."/>
            <person name="Harris D."/>
            <person name="Hoyer L.L."/>
            <person name="Hube B."/>
            <person name="Klis F.M."/>
            <person name="Kodira C."/>
            <person name="Lennard N."/>
            <person name="Logue M.E."/>
            <person name="Martin R."/>
            <person name="Neiman A.M."/>
            <person name="Nikolaou E."/>
            <person name="Quail M.A."/>
            <person name="Quinn J."/>
            <person name="Santos M.C."/>
            <person name="Schmitzberger F.F."/>
            <person name="Sherlock G."/>
            <person name="Shah P."/>
            <person name="Silverstein K.A."/>
            <person name="Skrzypek M.S."/>
            <person name="Soll D."/>
            <person name="Staggs R."/>
            <person name="Stansfield I."/>
            <person name="Stumpf M.P."/>
            <person name="Sudbery P.E."/>
            <person name="Srikantha T."/>
            <person name="Zeng Q."/>
            <person name="Berman J."/>
            <person name="Berriman M."/>
            <person name="Heitman J."/>
            <person name="Gow N.A."/>
            <person name="Lorenz M.C."/>
            <person name="Birren B.W."/>
            <person name="Kellis M."/>
            <person name="Cuomo C.A."/>
        </authorList>
    </citation>
    <scope>NUCLEOTIDE SEQUENCE [LARGE SCALE GENOMIC DNA]</scope>
    <source>
        <strain evidence="6 7">ATCC 42720</strain>
    </source>
</reference>
<dbReference type="RefSeq" id="XP_002615569.1">
    <property type="nucleotide sequence ID" value="XM_002615523.1"/>
</dbReference>
<dbReference type="GO" id="GO:0003924">
    <property type="term" value="F:GTPase activity"/>
    <property type="evidence" value="ECO:0007669"/>
    <property type="project" value="InterPro"/>
</dbReference>
<dbReference type="PRINTS" id="PR00449">
    <property type="entry name" value="RASTRNSFRMNG"/>
</dbReference>
<keyword evidence="2" id="KW-0488">Methylation</keyword>
<dbReference type="PROSITE" id="PS51421">
    <property type="entry name" value="RAS"/>
    <property type="match status" value="1"/>
</dbReference>
<dbReference type="PROSITE" id="PS51420">
    <property type="entry name" value="RHO"/>
    <property type="match status" value="1"/>
</dbReference>
<keyword evidence="5" id="KW-0449">Lipoprotein</keyword>
<dbReference type="OMA" id="ERCIDHE"/>
<dbReference type="EMBL" id="CH408080">
    <property type="protein sequence ID" value="EEQ40323.1"/>
    <property type="molecule type" value="Genomic_DNA"/>
</dbReference>
<gene>
    <name evidence="6" type="ORF">CLUG_04451</name>
</gene>
<dbReference type="GO" id="GO:0000329">
    <property type="term" value="C:fungal-type vacuole membrane"/>
    <property type="evidence" value="ECO:0007669"/>
    <property type="project" value="TreeGrafter"/>
</dbReference>
<dbReference type="GO" id="GO:0005525">
    <property type="term" value="F:GTP binding"/>
    <property type="evidence" value="ECO:0007669"/>
    <property type="project" value="UniProtKB-KW"/>
</dbReference>
<dbReference type="PROSITE" id="PS51419">
    <property type="entry name" value="RAB"/>
    <property type="match status" value="1"/>
</dbReference>
<accession>C4Y8C3</accession>
<dbReference type="FunFam" id="3.40.50.300:FF:001447">
    <property type="entry name" value="Ras-related protein Rab-1B"/>
    <property type="match status" value="1"/>
</dbReference>
<dbReference type="InParanoid" id="C4Y8C3"/>
<dbReference type="InterPro" id="IPR005225">
    <property type="entry name" value="Small_GTP-bd"/>
</dbReference>
<keyword evidence="3" id="KW-0547">Nucleotide-binding</keyword>
<dbReference type="PROSITE" id="PS00675">
    <property type="entry name" value="SIGMA54_INTERACT_1"/>
    <property type="match status" value="1"/>
</dbReference>
<name>C4Y8C3_CLAL4</name>
<dbReference type="STRING" id="306902.C4Y8C3"/>
<dbReference type="OrthoDB" id="9989112at2759"/>
<keyword evidence="5" id="KW-0636">Prenylation</keyword>
<evidence type="ECO:0000256" key="3">
    <source>
        <dbReference type="ARBA" id="ARBA00022741"/>
    </source>
</evidence>
<dbReference type="Gene3D" id="3.40.50.300">
    <property type="entry name" value="P-loop containing nucleotide triphosphate hydrolases"/>
    <property type="match status" value="1"/>
</dbReference>